<dbReference type="EMBL" id="BAAASD010000069">
    <property type="protein sequence ID" value="GAA2374019.1"/>
    <property type="molecule type" value="Genomic_DNA"/>
</dbReference>
<organism evidence="2 3">
    <name type="scientific">Streptomyces cuspidosporus</name>
    <dbReference type="NCBI Taxonomy" id="66882"/>
    <lineage>
        <taxon>Bacteria</taxon>
        <taxon>Bacillati</taxon>
        <taxon>Actinomycetota</taxon>
        <taxon>Actinomycetes</taxon>
        <taxon>Kitasatosporales</taxon>
        <taxon>Streptomycetaceae</taxon>
        <taxon>Streptomyces</taxon>
    </lineage>
</organism>
<proteinExistence type="predicted"/>
<dbReference type="Pfam" id="PF13560">
    <property type="entry name" value="HTH_31"/>
    <property type="match status" value="1"/>
</dbReference>
<dbReference type="SMART" id="SM00530">
    <property type="entry name" value="HTH_XRE"/>
    <property type="match status" value="1"/>
</dbReference>
<dbReference type="SUPFAM" id="SSF47413">
    <property type="entry name" value="lambda repressor-like DNA-binding domains"/>
    <property type="match status" value="1"/>
</dbReference>
<dbReference type="InterPro" id="IPR043917">
    <property type="entry name" value="DUF5753"/>
</dbReference>
<dbReference type="PROSITE" id="PS50943">
    <property type="entry name" value="HTH_CROC1"/>
    <property type="match status" value="1"/>
</dbReference>
<dbReference type="InterPro" id="IPR010982">
    <property type="entry name" value="Lambda_DNA-bd_dom_sf"/>
</dbReference>
<feature type="domain" description="HTH cro/C1-type" evidence="1">
    <location>
        <begin position="18"/>
        <end position="72"/>
    </location>
</feature>
<accession>A0ABN3HAG5</accession>
<evidence type="ECO:0000259" key="1">
    <source>
        <dbReference type="PROSITE" id="PS50943"/>
    </source>
</evidence>
<evidence type="ECO:0000313" key="3">
    <source>
        <dbReference type="Proteomes" id="UP001500253"/>
    </source>
</evidence>
<protein>
    <submittedName>
        <fullName evidence="2">Helix-turn-helix transcriptional regulator</fullName>
    </submittedName>
</protein>
<gene>
    <name evidence="2" type="ORF">GCM10010246_81030</name>
</gene>
<evidence type="ECO:0000313" key="2">
    <source>
        <dbReference type="EMBL" id="GAA2374019.1"/>
    </source>
</evidence>
<dbReference type="RefSeq" id="WP_346179243.1">
    <property type="nucleotide sequence ID" value="NZ_BAAASD010000069.1"/>
</dbReference>
<dbReference type="Proteomes" id="UP001500253">
    <property type="component" value="Unassembled WGS sequence"/>
</dbReference>
<name>A0ABN3HAG5_9ACTN</name>
<dbReference type="Pfam" id="PF19054">
    <property type="entry name" value="DUF5753"/>
    <property type="match status" value="1"/>
</dbReference>
<dbReference type="CDD" id="cd00093">
    <property type="entry name" value="HTH_XRE"/>
    <property type="match status" value="1"/>
</dbReference>
<dbReference type="Gene3D" id="1.10.260.40">
    <property type="entry name" value="lambda repressor-like DNA-binding domains"/>
    <property type="match status" value="1"/>
</dbReference>
<dbReference type="InterPro" id="IPR001387">
    <property type="entry name" value="Cro/C1-type_HTH"/>
</dbReference>
<reference evidence="2 3" key="1">
    <citation type="journal article" date="2019" name="Int. J. Syst. Evol. Microbiol.">
        <title>The Global Catalogue of Microorganisms (GCM) 10K type strain sequencing project: providing services to taxonomists for standard genome sequencing and annotation.</title>
        <authorList>
            <consortium name="The Broad Institute Genomics Platform"/>
            <consortium name="The Broad Institute Genome Sequencing Center for Infectious Disease"/>
            <person name="Wu L."/>
            <person name="Ma J."/>
        </authorList>
    </citation>
    <scope>NUCLEOTIDE SEQUENCE [LARGE SCALE GENOMIC DNA]</scope>
    <source>
        <strain evidence="2 3">JCM 4316</strain>
    </source>
</reference>
<sequence>MPAGGRPTVRSRRLGAALKRYRHAAKLDQPQAAEVISASQTRVSRIESGHVTARPLEIREMLKAYGVHDPAIRKKLEDLAKNANRRGWWLEHAAHLRADYLDHICLEDDATFIREWQPALIPGLLQIPAYAEAVIRSAPAFIDPDRVPKLVKVREDRQTKIQEREGAAEYTAIIWEPVIIHPVVEIGIFQEQLAHILEVSKRQNVTLQVLPISAGVKATMPSAFSCFSFDSEPVVEAVTLDNLRGSSILEATEDLTAYSLAFDQLRSAALAPEASRRLIRGILRSSKEDAK</sequence>
<keyword evidence="3" id="KW-1185">Reference proteome</keyword>
<comment type="caution">
    <text evidence="2">The sequence shown here is derived from an EMBL/GenBank/DDBJ whole genome shotgun (WGS) entry which is preliminary data.</text>
</comment>